<dbReference type="AlphaFoldDB" id="A0A0N4YDP9"/>
<dbReference type="EMBL" id="UYSL01021481">
    <property type="protein sequence ID" value="VDL78352.1"/>
    <property type="molecule type" value="Genomic_DNA"/>
</dbReference>
<feature type="compositionally biased region" description="Basic and acidic residues" evidence="7">
    <location>
        <begin position="319"/>
        <end position="334"/>
    </location>
</feature>
<dbReference type="WBParaSite" id="NBR_0001476201-mRNA-1">
    <property type="protein sequence ID" value="NBR_0001476201-mRNA-1"/>
    <property type="gene ID" value="NBR_0001476201"/>
</dbReference>
<reference evidence="8 9" key="2">
    <citation type="submission" date="2018-11" db="EMBL/GenBank/DDBJ databases">
        <authorList>
            <consortium name="Pathogen Informatics"/>
        </authorList>
    </citation>
    <scope>NUCLEOTIDE SEQUENCE [LARGE SCALE GENOMIC DNA]</scope>
</reference>
<dbReference type="GO" id="GO:0006357">
    <property type="term" value="P:regulation of transcription by RNA polymerase II"/>
    <property type="evidence" value="ECO:0007669"/>
    <property type="project" value="InterPro"/>
</dbReference>
<evidence type="ECO:0000256" key="2">
    <source>
        <dbReference type="ARBA" id="ARBA00007526"/>
    </source>
</evidence>
<accession>A0A0N4YDP9</accession>
<evidence type="ECO:0000256" key="1">
    <source>
        <dbReference type="ARBA" id="ARBA00004123"/>
    </source>
</evidence>
<dbReference type="OMA" id="QFDKKPA"/>
<evidence type="ECO:0000256" key="6">
    <source>
        <dbReference type="RuleBase" id="RU364143"/>
    </source>
</evidence>
<keyword evidence="4 6" id="KW-0804">Transcription</keyword>
<dbReference type="PANTHER" id="PTHR13104">
    <property type="entry name" value="MED-6-RELATED"/>
    <property type="match status" value="1"/>
</dbReference>
<gene>
    <name evidence="6" type="primary">MED6</name>
    <name evidence="8" type="ORF">NBR_LOCUS14763</name>
</gene>
<dbReference type="GO" id="GO:0016592">
    <property type="term" value="C:mediator complex"/>
    <property type="evidence" value="ECO:0007669"/>
    <property type="project" value="InterPro"/>
</dbReference>
<reference evidence="10" key="1">
    <citation type="submission" date="2017-02" db="UniProtKB">
        <authorList>
            <consortium name="WormBaseParasite"/>
        </authorList>
    </citation>
    <scope>IDENTIFICATION</scope>
</reference>
<evidence type="ECO:0000313" key="10">
    <source>
        <dbReference type="WBParaSite" id="NBR_0001476201-mRNA-1"/>
    </source>
</evidence>
<evidence type="ECO:0000256" key="4">
    <source>
        <dbReference type="ARBA" id="ARBA00023163"/>
    </source>
</evidence>
<name>A0A0N4YDP9_NIPBR</name>
<dbReference type="InterPro" id="IPR007018">
    <property type="entry name" value="Mediator_Med6"/>
</dbReference>
<sequence>MSLLNLSKRQPDLLLNPATDDGIFKQTPAATRIDLEAPRNTAVAVPHELVSEGSRACSTVVDYVNAQRMLAGTAHTEQLLLELNSAAHINRGPEGVFESSRLHWDMLLGRDERIFPSDYLNFDSKMKMYGCNTPAVTPIYKYALVMRPNPLHITFKNPNWPANFITPENVLEYFCNSDNAFYDKGSCNENVRMQNISRPLEECLLTMTVTPLAYYYIINGTVYQAPDVYTFVQSRLLGAVEPLKNAFDQVIQFSRYNVAKGYYWQFDKKPAVKKEDEKSEEEKPLQVRSTHFQKTRTHMLMQNLFEMYPAGDTVAISDPPDKSEPMDSEEKSEMIDDGAAETVGEDVTASITTAKPK</sequence>
<evidence type="ECO:0000313" key="9">
    <source>
        <dbReference type="Proteomes" id="UP000271162"/>
    </source>
</evidence>
<evidence type="ECO:0000256" key="3">
    <source>
        <dbReference type="ARBA" id="ARBA00023015"/>
    </source>
</evidence>
<keyword evidence="6" id="KW-0010">Activator</keyword>
<feature type="region of interest" description="Disordered" evidence="7">
    <location>
        <begin position="312"/>
        <end position="357"/>
    </location>
</feature>
<proteinExistence type="inferred from homology"/>
<keyword evidence="9" id="KW-1185">Reference proteome</keyword>
<dbReference type="Gene3D" id="3.10.450.580">
    <property type="entry name" value="Mediator complex, subunit Med6"/>
    <property type="match status" value="2"/>
</dbReference>
<evidence type="ECO:0000313" key="8">
    <source>
        <dbReference type="EMBL" id="VDL78352.1"/>
    </source>
</evidence>
<dbReference type="GO" id="GO:0003712">
    <property type="term" value="F:transcription coregulator activity"/>
    <property type="evidence" value="ECO:0007669"/>
    <property type="project" value="InterPro"/>
</dbReference>
<dbReference type="Pfam" id="PF04934">
    <property type="entry name" value="Med6"/>
    <property type="match status" value="2"/>
</dbReference>
<protein>
    <recommendedName>
        <fullName evidence="6">Mediator of RNA polymerase II transcription subunit 6</fullName>
    </recommendedName>
    <alternativeName>
        <fullName evidence="6">Mediator complex subunit 6</fullName>
    </alternativeName>
</protein>
<evidence type="ECO:0000256" key="5">
    <source>
        <dbReference type="ARBA" id="ARBA00023242"/>
    </source>
</evidence>
<keyword evidence="5 6" id="KW-0539">Nucleus</keyword>
<keyword evidence="3 6" id="KW-0805">Transcription regulation</keyword>
<dbReference type="InterPro" id="IPR038566">
    <property type="entry name" value="Mediator_Med6_sf"/>
</dbReference>
<comment type="subcellular location">
    <subcellularLocation>
        <location evidence="1 6">Nucleus</location>
    </subcellularLocation>
</comment>
<dbReference type="Proteomes" id="UP000271162">
    <property type="component" value="Unassembled WGS sequence"/>
</dbReference>
<comment type="function">
    <text evidence="6">Component of the Mediator complex, a coactivator involved in the regulated transcription of nearly all RNA polymerase II-dependent genes. Mediator functions as a bridge to convey information from gene-specific regulatory proteins to the basal RNA polymerase II transcription machinery. Mediator is recruited to promoters by direct interactions with regulatory proteins and serves as a scaffold for the assembly of a functional preinitiation complex with RNA polymerase II and the general transcription factors.</text>
</comment>
<dbReference type="STRING" id="27835.A0A0N4YDP9"/>
<organism evidence="10">
    <name type="scientific">Nippostrongylus brasiliensis</name>
    <name type="common">Rat hookworm</name>
    <dbReference type="NCBI Taxonomy" id="27835"/>
    <lineage>
        <taxon>Eukaryota</taxon>
        <taxon>Metazoa</taxon>
        <taxon>Ecdysozoa</taxon>
        <taxon>Nematoda</taxon>
        <taxon>Chromadorea</taxon>
        <taxon>Rhabditida</taxon>
        <taxon>Rhabditina</taxon>
        <taxon>Rhabditomorpha</taxon>
        <taxon>Strongyloidea</taxon>
        <taxon>Heligmosomidae</taxon>
        <taxon>Nippostrongylus</taxon>
    </lineage>
</organism>
<comment type="subunit">
    <text evidence="6">Component of the Mediator complex.</text>
</comment>
<evidence type="ECO:0000256" key="7">
    <source>
        <dbReference type="SAM" id="MobiDB-lite"/>
    </source>
</evidence>
<comment type="similarity">
    <text evidence="2 6">Belongs to the Mediator complex subunit 6 family.</text>
</comment>